<name>A0A564Y753_HYMDI</name>
<feature type="region of interest" description="Disordered" evidence="1">
    <location>
        <begin position="35"/>
        <end position="55"/>
    </location>
</feature>
<dbReference type="Proteomes" id="UP000321570">
    <property type="component" value="Unassembled WGS sequence"/>
</dbReference>
<reference evidence="2 3" key="1">
    <citation type="submission" date="2019-07" db="EMBL/GenBank/DDBJ databases">
        <authorList>
            <person name="Jastrzebski P J."/>
            <person name="Paukszto L."/>
            <person name="Jastrzebski P J."/>
        </authorList>
    </citation>
    <scope>NUCLEOTIDE SEQUENCE [LARGE SCALE GENOMIC DNA]</scope>
    <source>
        <strain evidence="2 3">WMS-il1</strain>
    </source>
</reference>
<protein>
    <submittedName>
        <fullName evidence="2">Uncharacterized protein</fullName>
    </submittedName>
</protein>
<evidence type="ECO:0000256" key="1">
    <source>
        <dbReference type="SAM" id="MobiDB-lite"/>
    </source>
</evidence>
<evidence type="ECO:0000313" key="2">
    <source>
        <dbReference type="EMBL" id="VUZ43112.1"/>
    </source>
</evidence>
<evidence type="ECO:0000313" key="3">
    <source>
        <dbReference type="Proteomes" id="UP000321570"/>
    </source>
</evidence>
<gene>
    <name evidence="2" type="ORF">WMSIL1_LOCUS3826</name>
</gene>
<proteinExistence type="predicted"/>
<keyword evidence="3" id="KW-1185">Reference proteome</keyword>
<dbReference type="EMBL" id="CABIJS010000111">
    <property type="protein sequence ID" value="VUZ43112.1"/>
    <property type="molecule type" value="Genomic_DNA"/>
</dbReference>
<dbReference type="AlphaFoldDB" id="A0A564Y753"/>
<organism evidence="2 3">
    <name type="scientific">Hymenolepis diminuta</name>
    <name type="common">Rat tapeworm</name>
    <dbReference type="NCBI Taxonomy" id="6216"/>
    <lineage>
        <taxon>Eukaryota</taxon>
        <taxon>Metazoa</taxon>
        <taxon>Spiralia</taxon>
        <taxon>Lophotrochozoa</taxon>
        <taxon>Platyhelminthes</taxon>
        <taxon>Cestoda</taxon>
        <taxon>Eucestoda</taxon>
        <taxon>Cyclophyllidea</taxon>
        <taxon>Hymenolepididae</taxon>
        <taxon>Hymenolepis</taxon>
    </lineage>
</organism>
<sequence>MLILWRTSSSSRLPYRRPHCQNCNDNGHKEGFYRGRNLTTRTRGVSETPVEDPSTQFDSTICQMLFQSIDYSAKEISRRVRIIHPQSRI</sequence>
<accession>A0A564Y753</accession>